<keyword evidence="2" id="KW-0808">Transferase</keyword>
<accession>A0A6G9Y837</accession>
<dbReference type="Proteomes" id="UP000503540">
    <property type="component" value="Chromosome"/>
</dbReference>
<keyword evidence="3" id="KW-1185">Reference proteome</keyword>
<dbReference type="SUPFAM" id="SSF53448">
    <property type="entry name" value="Nucleotide-diphospho-sugar transferases"/>
    <property type="match status" value="1"/>
</dbReference>
<evidence type="ECO:0000313" key="3">
    <source>
        <dbReference type="Proteomes" id="UP000503540"/>
    </source>
</evidence>
<dbReference type="KEGG" id="nah:F5544_07365"/>
<organism evidence="2 3">
    <name type="scientific">Nocardia arthritidis</name>
    <dbReference type="NCBI Taxonomy" id="228602"/>
    <lineage>
        <taxon>Bacteria</taxon>
        <taxon>Bacillati</taxon>
        <taxon>Actinomycetota</taxon>
        <taxon>Actinomycetes</taxon>
        <taxon>Mycobacteriales</taxon>
        <taxon>Nocardiaceae</taxon>
        <taxon>Nocardia</taxon>
    </lineage>
</organism>
<name>A0A6G9Y837_9NOCA</name>
<sequence length="253" mass="27863">MPVISILTAALPNSHPYINEAYESLCLQELPGEWTWEWILQEDGLPSALPDEITTDDRVKLASNDPNESGEPSGPGITRNIALSRSAGELIRVLDSDDVLVPGALAREISVLEAFSDVGWTTCQVLDLHADGSTTPYDNDPPGGRLERQSVGDMWLQNNQSPVHPGTLCVRRKLLVAAGGWMALPTGEDSGLLATLNEYSDGWFIDQPGMLYRQHDNQITKSDLHLDPELQELRWRTIADRIKAIRQLLAGGF</sequence>
<dbReference type="AlphaFoldDB" id="A0A6G9Y837"/>
<proteinExistence type="predicted"/>
<evidence type="ECO:0000256" key="1">
    <source>
        <dbReference type="SAM" id="MobiDB-lite"/>
    </source>
</evidence>
<dbReference type="Gene3D" id="3.90.550.10">
    <property type="entry name" value="Spore Coat Polysaccharide Biosynthesis Protein SpsA, Chain A"/>
    <property type="match status" value="1"/>
</dbReference>
<feature type="region of interest" description="Disordered" evidence="1">
    <location>
        <begin position="60"/>
        <end position="79"/>
    </location>
</feature>
<evidence type="ECO:0000313" key="2">
    <source>
        <dbReference type="EMBL" id="QIS09379.1"/>
    </source>
</evidence>
<dbReference type="GO" id="GO:0016740">
    <property type="term" value="F:transferase activity"/>
    <property type="evidence" value="ECO:0007669"/>
    <property type="project" value="UniProtKB-KW"/>
</dbReference>
<dbReference type="InterPro" id="IPR029044">
    <property type="entry name" value="Nucleotide-diphossugar_trans"/>
</dbReference>
<gene>
    <name evidence="2" type="ORF">F5544_07365</name>
</gene>
<dbReference type="EMBL" id="CP046172">
    <property type="protein sequence ID" value="QIS09379.1"/>
    <property type="molecule type" value="Genomic_DNA"/>
</dbReference>
<reference evidence="2 3" key="1">
    <citation type="journal article" date="2019" name="ACS Chem. Biol.">
        <title>Identification and Mobilization of a Cryptic Antibiotic Biosynthesis Gene Locus from a Human-Pathogenic Nocardia Isolate.</title>
        <authorList>
            <person name="Herisse M."/>
            <person name="Ishida K."/>
            <person name="Porter J.L."/>
            <person name="Howden B."/>
            <person name="Hertweck C."/>
            <person name="Stinear T.P."/>
            <person name="Pidot S.J."/>
        </authorList>
    </citation>
    <scope>NUCLEOTIDE SEQUENCE [LARGE SCALE GENOMIC DNA]</scope>
    <source>
        <strain evidence="2 3">AUSMDU00012717</strain>
    </source>
</reference>
<dbReference type="CDD" id="cd00761">
    <property type="entry name" value="Glyco_tranf_GTA_type"/>
    <property type="match status" value="1"/>
</dbReference>
<protein>
    <submittedName>
        <fullName evidence="2">Glycosyltransferase family 2 protein</fullName>
    </submittedName>
</protein>